<sequence>MTEIEQRAWALIEHLSDPEIPVVSLRELGILRDVREGAQGLEVVITPTYSGCPAMGQIEDDVKAALSAGGLQATVVTQLAPAWTTDWMTEAAKDKLRAYGIAPPHACASAPSGGANVVQFAARGTKTEVVHCPQCGSANTTETSHFGSTACKALYRCLDCMEPFDYFKPY</sequence>
<feature type="domain" description="PaaD zinc beta ribbon" evidence="2">
    <location>
        <begin position="123"/>
        <end position="168"/>
    </location>
</feature>
<dbReference type="InterPro" id="IPR034904">
    <property type="entry name" value="FSCA_dom_sf"/>
</dbReference>
<evidence type="ECO:0000259" key="2">
    <source>
        <dbReference type="Pfam" id="PF23451"/>
    </source>
</evidence>
<dbReference type="Pfam" id="PF23451">
    <property type="entry name" value="Zn_ribbon_PaaD"/>
    <property type="match status" value="1"/>
</dbReference>
<accession>A0A2T7UBD3</accession>
<dbReference type="Gene3D" id="3.30.300.130">
    <property type="entry name" value="Fe-S cluster assembly (FSCA)"/>
    <property type="match status" value="1"/>
</dbReference>
<reference evidence="3" key="1">
    <citation type="submission" date="2017-04" db="EMBL/GenBank/DDBJ databases">
        <title>Unexpected and diverse lifestyles within the genus Limnohabitans.</title>
        <authorList>
            <person name="Kasalicky V."/>
            <person name="Mehrshad M."/>
            <person name="Andrei S.-A."/>
            <person name="Salcher M."/>
            <person name="Kratochvilova H."/>
            <person name="Simek K."/>
            <person name="Ghai R."/>
        </authorList>
    </citation>
    <scope>NUCLEOTIDE SEQUENCE [LARGE SCALE GENOMIC DNA]</scope>
    <source>
        <strain evidence="3">II-D5</strain>
    </source>
</reference>
<proteinExistence type="predicted"/>
<organism evidence="3 4">
    <name type="scientific">Limnohabitans planktonicus II-D5</name>
    <dbReference type="NCBI Taxonomy" id="1293045"/>
    <lineage>
        <taxon>Bacteria</taxon>
        <taxon>Pseudomonadati</taxon>
        <taxon>Pseudomonadota</taxon>
        <taxon>Betaproteobacteria</taxon>
        <taxon>Burkholderiales</taxon>
        <taxon>Comamonadaceae</taxon>
        <taxon>Limnohabitans</taxon>
    </lineage>
</organism>
<dbReference type="PANTHER" id="PTHR42831:SF3">
    <property type="entry name" value="1,2-PHENYLACETYL-COA EPOXIDASE, SUBUNIT D-RELATED"/>
    <property type="match status" value="1"/>
</dbReference>
<evidence type="ECO:0000313" key="4">
    <source>
        <dbReference type="Proteomes" id="UP000037507"/>
    </source>
</evidence>
<name>A0A2T7UBD3_9BURK</name>
<dbReference type="STRING" id="1293045.H663_08935"/>
<dbReference type="PANTHER" id="PTHR42831">
    <property type="entry name" value="FE-S PROTEIN MATURATION AUXILIARY FACTOR YITW"/>
    <property type="match status" value="1"/>
</dbReference>
<dbReference type="SUPFAM" id="SSF117916">
    <property type="entry name" value="Fe-S cluster assembly (FSCA) domain-like"/>
    <property type="match status" value="1"/>
</dbReference>
<keyword evidence="4" id="KW-1185">Reference proteome</keyword>
<dbReference type="Proteomes" id="UP000037507">
    <property type="component" value="Unassembled WGS sequence"/>
</dbReference>
<dbReference type="InterPro" id="IPR056572">
    <property type="entry name" value="Zn_ribbon_PaaD"/>
</dbReference>
<evidence type="ECO:0000313" key="3">
    <source>
        <dbReference type="EMBL" id="PVE41912.1"/>
    </source>
</evidence>
<evidence type="ECO:0000259" key="1">
    <source>
        <dbReference type="Pfam" id="PF01883"/>
    </source>
</evidence>
<dbReference type="AlphaFoldDB" id="A0A2T7UBD3"/>
<gene>
    <name evidence="3" type="ORF">H663_015070</name>
</gene>
<dbReference type="NCBIfam" id="TIGR02159">
    <property type="entry name" value="PA_CoA_Oxy4"/>
    <property type="match status" value="1"/>
</dbReference>
<dbReference type="OrthoDB" id="3684942at2"/>
<dbReference type="EMBL" id="LFYT02000022">
    <property type="protein sequence ID" value="PVE41912.1"/>
    <property type="molecule type" value="Genomic_DNA"/>
</dbReference>
<dbReference type="InterPro" id="IPR052339">
    <property type="entry name" value="Fe-S_Maturation_MIP18"/>
</dbReference>
<dbReference type="InterPro" id="IPR011883">
    <property type="entry name" value="PaaD-like"/>
</dbReference>
<comment type="caution">
    <text evidence="3">The sequence shown here is derived from an EMBL/GenBank/DDBJ whole genome shotgun (WGS) entry which is preliminary data.</text>
</comment>
<feature type="domain" description="MIP18 family-like" evidence="1">
    <location>
        <begin position="6"/>
        <end position="68"/>
    </location>
</feature>
<protein>
    <submittedName>
        <fullName evidence="3">Phenylacetate-CoA oxygenase subunit PaaJ</fullName>
    </submittedName>
</protein>
<dbReference type="InterPro" id="IPR002744">
    <property type="entry name" value="MIP18-like"/>
</dbReference>
<dbReference type="Pfam" id="PF01883">
    <property type="entry name" value="FeS_assembly_P"/>
    <property type="match status" value="1"/>
</dbReference>